<dbReference type="Pfam" id="PF01225">
    <property type="entry name" value="Mur_ligase"/>
    <property type="match status" value="1"/>
</dbReference>
<evidence type="ECO:0000256" key="6">
    <source>
        <dbReference type="ARBA" id="ARBA00023316"/>
    </source>
</evidence>
<dbReference type="EC" id="6.3.2.-" evidence="7"/>
<dbReference type="Gene3D" id="3.40.1190.10">
    <property type="entry name" value="Mur-like, catalytic domain"/>
    <property type="match status" value="1"/>
</dbReference>
<gene>
    <name evidence="7" type="primary">murE</name>
    <name evidence="12" type="ORF">CUN49_03120</name>
</gene>
<evidence type="ECO:0000256" key="4">
    <source>
        <dbReference type="ARBA" id="ARBA00022984"/>
    </source>
</evidence>
<dbReference type="SUPFAM" id="SSF53244">
    <property type="entry name" value="MurD-like peptide ligases, peptide-binding domain"/>
    <property type="match status" value="1"/>
</dbReference>
<comment type="caution">
    <text evidence="12">The sequence shown here is derived from an EMBL/GenBank/DDBJ whole genome shotgun (WGS) entry which is preliminary data.</text>
</comment>
<dbReference type="GO" id="GO:0071555">
    <property type="term" value="P:cell wall organization"/>
    <property type="evidence" value="ECO:0007669"/>
    <property type="project" value="UniProtKB-KW"/>
</dbReference>
<accession>A0A2M8PH87</accession>
<comment type="PTM">
    <text evidence="7">Carboxylation is probably crucial for Mg(2+) binding and, consequently, for the gamma-phosphate positioning of ATP.</text>
</comment>
<feature type="modified residue" description="N6-carboxylysine" evidence="7">
    <location>
        <position position="234"/>
    </location>
</feature>
<dbReference type="SUPFAM" id="SSF63418">
    <property type="entry name" value="MurE/MurF N-terminal domain"/>
    <property type="match status" value="1"/>
</dbReference>
<dbReference type="PANTHER" id="PTHR23135:SF4">
    <property type="entry name" value="UDP-N-ACETYLMURAMOYL-L-ALANYL-D-GLUTAMATE--2,6-DIAMINOPIMELATE LIGASE MURE HOMOLOG, CHLOROPLASTIC"/>
    <property type="match status" value="1"/>
</dbReference>
<evidence type="ECO:0000313" key="12">
    <source>
        <dbReference type="EMBL" id="PJF36902.1"/>
    </source>
</evidence>
<evidence type="ECO:0000259" key="11">
    <source>
        <dbReference type="Pfam" id="PF08245"/>
    </source>
</evidence>
<keyword evidence="4 7" id="KW-0573">Peptidoglycan synthesis</keyword>
<feature type="binding site" evidence="7">
    <location>
        <position position="194"/>
    </location>
    <ligand>
        <name>UDP-N-acetyl-alpha-D-muramoyl-L-alanyl-D-glutamate</name>
        <dbReference type="ChEBI" id="CHEBI:83900"/>
    </ligand>
</feature>
<keyword evidence="2 7" id="KW-0132">Cell division</keyword>
<keyword evidence="3 7" id="KW-0133">Cell shape</keyword>
<keyword evidence="7" id="KW-0963">Cytoplasm</keyword>
<feature type="domain" description="Mur ligase central" evidence="11">
    <location>
        <begin position="121"/>
        <end position="333"/>
    </location>
</feature>
<keyword evidence="7" id="KW-0067">ATP-binding</keyword>
<feature type="domain" description="Mur ligase C-terminal" evidence="10">
    <location>
        <begin position="355"/>
        <end position="486"/>
    </location>
</feature>
<evidence type="ECO:0000259" key="10">
    <source>
        <dbReference type="Pfam" id="PF02875"/>
    </source>
</evidence>
<evidence type="ECO:0000256" key="5">
    <source>
        <dbReference type="ARBA" id="ARBA00023306"/>
    </source>
</evidence>
<comment type="function">
    <text evidence="7">Catalyzes the addition of an amino acid to the nucleotide precursor UDP-N-acetylmuramoyl-L-alanyl-D-glutamate (UMAG) in the biosynthesis of bacterial cell-wall peptidoglycan.</text>
</comment>
<dbReference type="InterPro" id="IPR036565">
    <property type="entry name" value="Mur-like_cat_sf"/>
</dbReference>
<dbReference type="GO" id="GO:0000287">
    <property type="term" value="F:magnesium ion binding"/>
    <property type="evidence" value="ECO:0007669"/>
    <property type="project" value="UniProtKB-UniRule"/>
</dbReference>
<dbReference type="GO" id="GO:0016881">
    <property type="term" value="F:acid-amino acid ligase activity"/>
    <property type="evidence" value="ECO:0007669"/>
    <property type="project" value="UniProtKB-UniRule"/>
</dbReference>
<dbReference type="InterPro" id="IPR036615">
    <property type="entry name" value="Mur_ligase_C_dom_sf"/>
</dbReference>
<dbReference type="Gene3D" id="3.40.1390.10">
    <property type="entry name" value="MurE/MurF, N-terminal domain"/>
    <property type="match status" value="1"/>
</dbReference>
<feature type="binding site" evidence="7">
    <location>
        <begin position="123"/>
        <end position="129"/>
    </location>
    <ligand>
        <name>ATP</name>
        <dbReference type="ChEBI" id="CHEBI:30616"/>
    </ligand>
</feature>
<sequence>MRATSSSRTSNMRFFELLEHVPELLQRPEQDAIVSAPISEDSRTVQRGGVFVARRGLKTDSHALIGAAIASGAVAVVGERPLDQVACSVPYAQVRNAQQALGYLAAAYHGFPSRRLAVIGVTGTDGKTTTTNLIFNMLKCAGLPVGMISTVSAVIGAEEMPTGLHVTTPTAPEVQGYLQRMVESGLTHCVIETTSHGLAQGRVNGVDYDIAVLTNITHEHLDFHGSFENYRAAKGLLFSRLAESYSKAGVPKCAVINLDDPNASYFLELSQSVRQITYSAQGYGQVNLLQWRTEPSGIQATLLDSAEGISLTFQTPLIGLYNLQNILAAASAALALGVPAEAIKRGIETLPPIPGRMERIDEGQDFTAIVDFAHTPNALEKALQAARTLTDKRVIAVFGSAGLRDVEKRRLMAEVGARLADICVLTAEDPRTESLEAILEMMAEGARRMGAVEGKTFFRVPDRGAAIALACQLAQAGDVVIACGKGHEQSMCFGEIEYPWDDREAMRAALRGTPLKTLPTAQA</sequence>
<dbReference type="GO" id="GO:0005524">
    <property type="term" value="F:ATP binding"/>
    <property type="evidence" value="ECO:0007669"/>
    <property type="project" value="UniProtKB-UniRule"/>
</dbReference>
<feature type="domain" description="Mur ligase N-terminal catalytic" evidence="9">
    <location>
        <begin position="39"/>
        <end position="108"/>
    </location>
</feature>
<feature type="binding site" evidence="7">
    <location>
        <position position="200"/>
    </location>
    <ligand>
        <name>UDP-N-acetyl-alpha-D-muramoyl-L-alanyl-D-glutamate</name>
        <dbReference type="ChEBI" id="CHEBI:83900"/>
    </ligand>
</feature>
<keyword evidence="7 12" id="KW-0436">Ligase</keyword>
<comment type="similarity">
    <text evidence="1 7">Belongs to the MurCDEF family. MurE subfamily.</text>
</comment>
<dbReference type="GO" id="GO:0009252">
    <property type="term" value="P:peptidoglycan biosynthetic process"/>
    <property type="evidence" value="ECO:0007669"/>
    <property type="project" value="UniProtKB-UniRule"/>
</dbReference>
<dbReference type="Pfam" id="PF02875">
    <property type="entry name" value="Mur_ligase_C"/>
    <property type="match status" value="1"/>
</dbReference>
<dbReference type="PANTHER" id="PTHR23135">
    <property type="entry name" value="MUR LIGASE FAMILY MEMBER"/>
    <property type="match status" value="1"/>
</dbReference>
<comment type="caution">
    <text evidence="7">Lacks conserved residue(s) required for the propagation of feature annotation.</text>
</comment>
<keyword evidence="5 7" id="KW-0131">Cell cycle</keyword>
<dbReference type="SUPFAM" id="SSF53623">
    <property type="entry name" value="MurD-like peptide ligases, catalytic domain"/>
    <property type="match status" value="1"/>
</dbReference>
<dbReference type="GO" id="GO:0051301">
    <property type="term" value="P:cell division"/>
    <property type="evidence" value="ECO:0007669"/>
    <property type="project" value="UniProtKB-KW"/>
</dbReference>
<dbReference type="InterPro" id="IPR005761">
    <property type="entry name" value="UDP-N-AcMur-Glu-dNH2Pim_ligase"/>
</dbReference>
<dbReference type="EMBL" id="PGTM01000025">
    <property type="protein sequence ID" value="PJF36902.1"/>
    <property type="molecule type" value="Genomic_DNA"/>
</dbReference>
<dbReference type="UniPathway" id="UPA00219"/>
<dbReference type="Proteomes" id="UP000229681">
    <property type="component" value="Unassembled WGS sequence"/>
</dbReference>
<feature type="binding site" evidence="7">
    <location>
        <position position="202"/>
    </location>
    <ligand>
        <name>UDP-N-acetyl-alpha-D-muramoyl-L-alanyl-D-glutamate</name>
        <dbReference type="ChEBI" id="CHEBI:83900"/>
    </ligand>
</feature>
<evidence type="ECO:0000313" key="13">
    <source>
        <dbReference type="Proteomes" id="UP000229681"/>
    </source>
</evidence>
<name>A0A2M8PH87_9CHLR</name>
<dbReference type="AlphaFoldDB" id="A0A2M8PH87"/>
<dbReference type="HAMAP" id="MF_00208">
    <property type="entry name" value="MurE"/>
    <property type="match status" value="1"/>
</dbReference>
<comment type="cofactor">
    <cofactor evidence="7">
        <name>Mg(2+)</name>
        <dbReference type="ChEBI" id="CHEBI:18420"/>
    </cofactor>
</comment>
<dbReference type="InterPro" id="IPR000713">
    <property type="entry name" value="Mur_ligase_N"/>
</dbReference>
<reference evidence="12 13" key="1">
    <citation type="submission" date="2017-11" db="EMBL/GenBank/DDBJ databases">
        <title>Evolution of Phototrophy in the Chloroflexi Phylum Driven by Horizontal Gene Transfer.</title>
        <authorList>
            <person name="Ward L.M."/>
            <person name="Hemp J."/>
            <person name="Shih P.M."/>
            <person name="Mcglynn S.E."/>
            <person name="Fischer W."/>
        </authorList>
    </citation>
    <scope>NUCLEOTIDE SEQUENCE [LARGE SCALE GENOMIC DNA]</scope>
    <source>
        <strain evidence="12">JP3_13</strain>
    </source>
</reference>
<keyword evidence="6 7" id="KW-0961">Cell wall biogenesis/degradation</keyword>
<organism evidence="12 13">
    <name type="scientific">Candidatus Thermofonsia Clade 1 bacterium</name>
    <dbReference type="NCBI Taxonomy" id="2364210"/>
    <lineage>
        <taxon>Bacteria</taxon>
        <taxon>Bacillati</taxon>
        <taxon>Chloroflexota</taxon>
        <taxon>Candidatus Thermofontia</taxon>
        <taxon>Candidatus Thermofonsia Clade 1</taxon>
    </lineage>
</organism>
<dbReference type="NCBIfam" id="TIGR01085">
    <property type="entry name" value="murE"/>
    <property type="match status" value="1"/>
</dbReference>
<dbReference type="InterPro" id="IPR004101">
    <property type="entry name" value="Mur_ligase_C"/>
</dbReference>
<dbReference type="Pfam" id="PF08245">
    <property type="entry name" value="Mur_ligase_M"/>
    <property type="match status" value="1"/>
</dbReference>
<dbReference type="GO" id="GO:0008360">
    <property type="term" value="P:regulation of cell shape"/>
    <property type="evidence" value="ECO:0007669"/>
    <property type="project" value="UniProtKB-KW"/>
</dbReference>
<evidence type="ECO:0000256" key="1">
    <source>
        <dbReference type="ARBA" id="ARBA00005898"/>
    </source>
</evidence>
<protein>
    <recommendedName>
        <fullName evidence="7">UDP-N-acetylmuramyl-tripeptide synthetase</fullName>
        <ecNumber evidence="7">6.3.2.-</ecNumber>
    </recommendedName>
    <alternativeName>
        <fullName evidence="7">UDP-MurNAc-tripeptide synthetase</fullName>
    </alternativeName>
</protein>
<evidence type="ECO:0000256" key="7">
    <source>
        <dbReference type="HAMAP-Rule" id="MF_00208"/>
    </source>
</evidence>
<keyword evidence="7" id="KW-0460">Magnesium</keyword>
<comment type="pathway">
    <text evidence="7 8">Cell wall biogenesis; peptidoglycan biosynthesis.</text>
</comment>
<dbReference type="NCBIfam" id="NF001126">
    <property type="entry name" value="PRK00139.1-4"/>
    <property type="match status" value="1"/>
</dbReference>
<dbReference type="InterPro" id="IPR013221">
    <property type="entry name" value="Mur_ligase_cen"/>
</dbReference>
<feature type="binding site" evidence="7">
    <location>
        <position position="42"/>
    </location>
    <ligand>
        <name>UDP-N-acetyl-alpha-D-muramoyl-L-alanyl-D-glutamate</name>
        <dbReference type="ChEBI" id="CHEBI:83900"/>
    </ligand>
</feature>
<evidence type="ECO:0000256" key="2">
    <source>
        <dbReference type="ARBA" id="ARBA00022618"/>
    </source>
</evidence>
<comment type="subcellular location">
    <subcellularLocation>
        <location evidence="7 8">Cytoplasm</location>
    </subcellularLocation>
</comment>
<feature type="binding site" evidence="7">
    <location>
        <begin position="167"/>
        <end position="168"/>
    </location>
    <ligand>
        <name>UDP-N-acetyl-alpha-D-muramoyl-L-alanyl-D-glutamate</name>
        <dbReference type="ChEBI" id="CHEBI:83900"/>
    </ligand>
</feature>
<dbReference type="Gene3D" id="3.90.190.20">
    <property type="entry name" value="Mur ligase, C-terminal domain"/>
    <property type="match status" value="1"/>
</dbReference>
<proteinExistence type="inferred from homology"/>
<evidence type="ECO:0000259" key="9">
    <source>
        <dbReference type="Pfam" id="PF01225"/>
    </source>
</evidence>
<keyword evidence="7" id="KW-0547">Nucleotide-binding</keyword>
<dbReference type="GO" id="GO:0005737">
    <property type="term" value="C:cytoplasm"/>
    <property type="evidence" value="ECO:0007669"/>
    <property type="project" value="UniProtKB-SubCell"/>
</dbReference>
<dbReference type="InterPro" id="IPR035911">
    <property type="entry name" value="MurE/MurF_N"/>
</dbReference>
<evidence type="ECO:0000256" key="3">
    <source>
        <dbReference type="ARBA" id="ARBA00022960"/>
    </source>
</evidence>
<evidence type="ECO:0000256" key="8">
    <source>
        <dbReference type="RuleBase" id="RU004135"/>
    </source>
</evidence>